<dbReference type="InterPro" id="IPR001107">
    <property type="entry name" value="Band_7"/>
</dbReference>
<dbReference type="Pfam" id="PF01145">
    <property type="entry name" value="Band_7"/>
    <property type="match status" value="1"/>
</dbReference>
<evidence type="ECO:0000256" key="2">
    <source>
        <dbReference type="ARBA" id="ARBA00007161"/>
    </source>
</evidence>
<comment type="caution">
    <text evidence="9">The sequence shown here is derived from an EMBL/GenBank/DDBJ whole genome shotgun (WGS) entry which is preliminary data.</text>
</comment>
<evidence type="ECO:0000313" key="10">
    <source>
        <dbReference type="Proteomes" id="UP000050277"/>
    </source>
</evidence>
<keyword evidence="10" id="KW-1185">Reference proteome</keyword>
<dbReference type="AlphaFoldDB" id="A0A0P6Y5Z4"/>
<evidence type="ECO:0000313" key="9">
    <source>
        <dbReference type="EMBL" id="KPL88141.1"/>
    </source>
</evidence>
<dbReference type="CDD" id="cd03399">
    <property type="entry name" value="SPFH_flotillin"/>
    <property type="match status" value="1"/>
</dbReference>
<dbReference type="InterPro" id="IPR027705">
    <property type="entry name" value="Flotillin_fam"/>
</dbReference>
<sequence length="744" mass="81920">MEQIAILVGVAILVVILLIVVFFALVNHFYVKAPADRTYVRTGGSKPKVVFNGGSWVIPAFHEITWVDLRTMDIDVERTEANALLTIDPQYADIRAIFYIKVNPIAEDIERAARTIGGKEVNTDSVKRLVESKLEGALRDVAATFTLMSLHQEREKFVERVQNLVRSDLAENGLVLEAVSITALKSARQGSFGTDDVFGAQVARANAEVIQQALKQRNEIDQLTQTEIAKRNATAEQERNTIERQKQLEIARRNASTSQEQNDIERSSELEITRRNADVDQEKLNLERNLSQARATQQREILIRESEERTAAERVAYEQQQSAELSRVEKERTIAEAEKLKEQAVMLAEQRKQQAIQLAEQERQREVQRSQVLREQAVQVADRERQVALAQEQAKLEQAEKDRLAIAAEREAAEQGVVTVQERAAAEREAQIQIINAERDAKREIINRKNEVELETFRQIKQAEADAEALNKKATAEATAAIKMAEARRTEAQAMSDAEILRAEANKSTVASQGLAEAEVIKAKAEASRIEADAIRERGLAEAEAARAKALAEAEGQKALAEALAAHAGVAQELELERIRMHAQVEIGVAQAKAMGEAMAAMDFKLYGTPETAQQILRMIGLADGVGSLINTAPAPLKELGNRLISRVLPTNGNGDAEKPASNNNGMNLTSAQPVLREAAVIASQYLSAEELQSLSVGAALEQVLSVASAEQQPVLHKVQGMLQLMPQLAAQPLSSVLMLVQNS</sequence>
<feature type="region of interest" description="Disordered" evidence="6">
    <location>
        <begin position="250"/>
        <end position="269"/>
    </location>
</feature>
<comment type="subcellular location">
    <subcellularLocation>
        <location evidence="1">Cell membrane</location>
    </subcellularLocation>
</comment>
<dbReference type="PANTHER" id="PTHR13806">
    <property type="entry name" value="FLOTILLIN-RELATED"/>
    <property type="match status" value="1"/>
</dbReference>
<organism evidence="9 10">
    <name type="scientific">Herpetosiphon geysericola</name>
    <dbReference type="NCBI Taxonomy" id="70996"/>
    <lineage>
        <taxon>Bacteria</taxon>
        <taxon>Bacillati</taxon>
        <taxon>Chloroflexota</taxon>
        <taxon>Chloroflexia</taxon>
        <taxon>Herpetosiphonales</taxon>
        <taxon>Herpetosiphonaceae</taxon>
        <taxon>Herpetosiphon</taxon>
    </lineage>
</organism>
<keyword evidence="5" id="KW-0175">Coiled coil</keyword>
<keyword evidence="3" id="KW-1003">Cell membrane</keyword>
<accession>A0A0P6Y5Z4</accession>
<evidence type="ECO:0000259" key="8">
    <source>
        <dbReference type="Pfam" id="PF01145"/>
    </source>
</evidence>
<dbReference type="Gene3D" id="3.30.479.30">
    <property type="entry name" value="Band 7 domain"/>
    <property type="match status" value="1"/>
</dbReference>
<dbReference type="OrthoDB" id="9815577at2"/>
<dbReference type="SUPFAM" id="SSF117892">
    <property type="entry name" value="Band 7/SPFH domain"/>
    <property type="match status" value="1"/>
</dbReference>
<dbReference type="RefSeq" id="WP_054534409.1">
    <property type="nucleotide sequence ID" value="NZ_LGKP01000017.1"/>
</dbReference>
<dbReference type="EMBL" id="LGKP01000017">
    <property type="protein sequence ID" value="KPL88141.1"/>
    <property type="molecule type" value="Genomic_DNA"/>
</dbReference>
<evidence type="ECO:0000256" key="3">
    <source>
        <dbReference type="ARBA" id="ARBA00022475"/>
    </source>
</evidence>
<keyword evidence="4 7" id="KW-0472">Membrane</keyword>
<keyword evidence="7" id="KW-1133">Transmembrane helix</keyword>
<dbReference type="PATRIC" id="fig|70996.4.peg.1927"/>
<dbReference type="GO" id="GO:0005886">
    <property type="term" value="C:plasma membrane"/>
    <property type="evidence" value="ECO:0007669"/>
    <property type="project" value="UniProtKB-SubCell"/>
</dbReference>
<gene>
    <name evidence="9" type="ORF">SE18_10515</name>
</gene>
<evidence type="ECO:0000256" key="1">
    <source>
        <dbReference type="ARBA" id="ARBA00004236"/>
    </source>
</evidence>
<comment type="similarity">
    <text evidence="2">Belongs to the band 7/mec-2 family. Flotillin subfamily.</text>
</comment>
<dbReference type="PANTHER" id="PTHR13806:SF31">
    <property type="entry name" value="FLOTILLIN-LIKE PROTEIN 1-RELATED"/>
    <property type="match status" value="1"/>
</dbReference>
<proteinExistence type="inferred from homology"/>
<evidence type="ECO:0000256" key="7">
    <source>
        <dbReference type="SAM" id="Phobius"/>
    </source>
</evidence>
<protein>
    <recommendedName>
        <fullName evidence="8">Band 7 domain-containing protein</fullName>
    </recommendedName>
</protein>
<dbReference type="Proteomes" id="UP000050277">
    <property type="component" value="Unassembled WGS sequence"/>
</dbReference>
<evidence type="ECO:0000256" key="5">
    <source>
        <dbReference type="SAM" id="Coils"/>
    </source>
</evidence>
<keyword evidence="7" id="KW-0812">Transmembrane</keyword>
<reference evidence="9 10" key="1">
    <citation type="submission" date="2015-07" db="EMBL/GenBank/DDBJ databases">
        <title>Whole genome sequence of Herpetosiphon geysericola DSM 7119.</title>
        <authorList>
            <person name="Hemp J."/>
            <person name="Ward L.M."/>
            <person name="Pace L.A."/>
            <person name="Fischer W.W."/>
        </authorList>
    </citation>
    <scope>NUCLEOTIDE SEQUENCE [LARGE SCALE GENOMIC DNA]</scope>
    <source>
        <strain evidence="9 10">DSM 7119</strain>
    </source>
</reference>
<name>A0A0P6Y5Z4_9CHLR</name>
<evidence type="ECO:0000256" key="6">
    <source>
        <dbReference type="SAM" id="MobiDB-lite"/>
    </source>
</evidence>
<dbReference type="InterPro" id="IPR036013">
    <property type="entry name" value="Band_7/SPFH_dom_sf"/>
</dbReference>
<evidence type="ECO:0000256" key="4">
    <source>
        <dbReference type="ARBA" id="ARBA00023136"/>
    </source>
</evidence>
<feature type="domain" description="Band 7" evidence="8">
    <location>
        <begin position="41"/>
        <end position="219"/>
    </location>
</feature>
<feature type="coiled-coil region" evidence="5">
    <location>
        <begin position="276"/>
        <end position="504"/>
    </location>
</feature>
<feature type="transmembrane region" description="Helical" evidence="7">
    <location>
        <begin position="6"/>
        <end position="31"/>
    </location>
</feature>
<dbReference type="STRING" id="70996.SE18_10515"/>